<comment type="caution">
    <text evidence="4">The sequence shown here is derived from an EMBL/GenBank/DDBJ whole genome shotgun (WGS) entry which is preliminary data.</text>
</comment>
<dbReference type="Gene3D" id="3.20.20.120">
    <property type="entry name" value="Enolase-like C-terminal domain"/>
    <property type="match status" value="1"/>
</dbReference>
<keyword evidence="2" id="KW-0456">Lyase</keyword>
<name>A0A4R5KIB5_9BACL</name>
<proteinExistence type="predicted"/>
<evidence type="ECO:0000256" key="2">
    <source>
        <dbReference type="ARBA" id="ARBA00023239"/>
    </source>
</evidence>
<dbReference type="InterPro" id="IPR013341">
    <property type="entry name" value="Mandelate_racemase_N_dom"/>
</dbReference>
<dbReference type="GO" id="GO:0046872">
    <property type="term" value="F:metal ion binding"/>
    <property type="evidence" value="ECO:0007669"/>
    <property type="project" value="UniProtKB-KW"/>
</dbReference>
<dbReference type="RefSeq" id="WP_133232519.1">
    <property type="nucleotide sequence ID" value="NZ_SMRT01000012.1"/>
</dbReference>
<dbReference type="InterPro" id="IPR029065">
    <property type="entry name" value="Enolase_C-like"/>
</dbReference>
<dbReference type="Pfam" id="PF13378">
    <property type="entry name" value="MR_MLE_C"/>
    <property type="match status" value="1"/>
</dbReference>
<dbReference type="SUPFAM" id="SSF54826">
    <property type="entry name" value="Enolase N-terminal domain-like"/>
    <property type="match status" value="1"/>
</dbReference>
<dbReference type="OrthoDB" id="9775391at2"/>
<dbReference type="SUPFAM" id="SSF51604">
    <property type="entry name" value="Enolase C-terminal domain-like"/>
    <property type="match status" value="1"/>
</dbReference>
<feature type="domain" description="Mandelate racemase/muconate lactonizing enzyme C-terminal" evidence="3">
    <location>
        <begin position="127"/>
        <end position="232"/>
    </location>
</feature>
<dbReference type="InterPro" id="IPR034593">
    <property type="entry name" value="DgoD-like"/>
</dbReference>
<dbReference type="EMBL" id="SMRT01000012">
    <property type="protein sequence ID" value="TDF94832.1"/>
    <property type="molecule type" value="Genomic_DNA"/>
</dbReference>
<dbReference type="GO" id="GO:0016829">
    <property type="term" value="F:lyase activity"/>
    <property type="evidence" value="ECO:0007669"/>
    <property type="project" value="UniProtKB-KW"/>
</dbReference>
<evidence type="ECO:0000259" key="3">
    <source>
        <dbReference type="SMART" id="SM00922"/>
    </source>
</evidence>
<dbReference type="InterPro" id="IPR029017">
    <property type="entry name" value="Enolase-like_N"/>
</dbReference>
<dbReference type="Proteomes" id="UP000295636">
    <property type="component" value="Unassembled WGS sequence"/>
</dbReference>
<dbReference type="CDD" id="cd03316">
    <property type="entry name" value="MR_like"/>
    <property type="match status" value="1"/>
</dbReference>
<dbReference type="Gene3D" id="3.30.390.10">
    <property type="entry name" value="Enolase-like, N-terminal domain"/>
    <property type="match status" value="1"/>
</dbReference>
<evidence type="ECO:0000313" key="5">
    <source>
        <dbReference type="Proteomes" id="UP000295636"/>
    </source>
</evidence>
<dbReference type="InterPro" id="IPR036849">
    <property type="entry name" value="Enolase-like_C_sf"/>
</dbReference>
<dbReference type="PANTHER" id="PTHR48080">
    <property type="entry name" value="D-GALACTONATE DEHYDRATASE-RELATED"/>
    <property type="match status" value="1"/>
</dbReference>
<dbReference type="InterPro" id="IPR013342">
    <property type="entry name" value="Mandelate_racemase_C"/>
</dbReference>
<dbReference type="PANTHER" id="PTHR48080:SF2">
    <property type="entry name" value="D-GALACTONATE DEHYDRATASE"/>
    <property type="match status" value="1"/>
</dbReference>
<keyword evidence="1" id="KW-0479">Metal-binding</keyword>
<organism evidence="4 5">
    <name type="scientific">Paenibacillus piri</name>
    <dbReference type="NCBI Taxonomy" id="2547395"/>
    <lineage>
        <taxon>Bacteria</taxon>
        <taxon>Bacillati</taxon>
        <taxon>Bacillota</taxon>
        <taxon>Bacilli</taxon>
        <taxon>Bacillales</taxon>
        <taxon>Paenibacillaceae</taxon>
        <taxon>Paenibacillus</taxon>
    </lineage>
</organism>
<gene>
    <name evidence="4" type="ORF">E1757_23050</name>
</gene>
<sequence>MKIIDVKTFVVGNPWKNWVFVKLYTDEGITGVGEATGGLQTRPNEASVHELKPLFIGKDPCNVNEIMDHMRKGLFLGYSTAMSGIEQACWDILGKSLGVPVWKLLGGKMRPSIRAYANGWYRGPRDPQFFAEAALRVVEMGYTALKFDPFGHAYRFMELSEERLSLNIVRAVREAVGDKVDLLIEGHDRFSVSTAVKLGHALAEFNPMWFETPVMSTDVEATIAVARQIPIPVASGERFDALEKFSQLLGSKAVSIAQPEVLKIGGIGGMMKAAAIAESHESFIAPHNAQSPLCTVVNTHIGAAVPNLLIQECFDDTNVEWSRRIMTGTVGVKDGYIEIPDAPGLGVELNEDEMAKYPYGDQNFLRLFDAGWEKRRDS</sequence>
<reference evidence="4 5" key="1">
    <citation type="submission" date="2019-03" db="EMBL/GenBank/DDBJ databases">
        <title>This is whole genome sequence of Paenibacillus sp MS74 strain.</title>
        <authorList>
            <person name="Trinh H.N."/>
        </authorList>
    </citation>
    <scope>NUCLEOTIDE SEQUENCE [LARGE SCALE GENOMIC DNA]</scope>
    <source>
        <strain evidence="4 5">MS74</strain>
    </source>
</reference>
<keyword evidence="5" id="KW-1185">Reference proteome</keyword>
<evidence type="ECO:0000256" key="1">
    <source>
        <dbReference type="ARBA" id="ARBA00022723"/>
    </source>
</evidence>
<dbReference type="SFLD" id="SFLDS00001">
    <property type="entry name" value="Enolase"/>
    <property type="match status" value="1"/>
</dbReference>
<dbReference type="SMART" id="SM00922">
    <property type="entry name" value="MR_MLE"/>
    <property type="match status" value="1"/>
</dbReference>
<protein>
    <submittedName>
        <fullName evidence="4">Mandelate racemase/muconate lactonizing enzyme family protein</fullName>
    </submittedName>
</protein>
<evidence type="ECO:0000313" key="4">
    <source>
        <dbReference type="EMBL" id="TDF94832.1"/>
    </source>
</evidence>
<dbReference type="Pfam" id="PF02746">
    <property type="entry name" value="MR_MLE_N"/>
    <property type="match status" value="1"/>
</dbReference>
<accession>A0A4R5KIB5</accession>
<dbReference type="AlphaFoldDB" id="A0A4R5KIB5"/>